<reference evidence="1 2" key="1">
    <citation type="journal article" date="2012" name="ISME J.">
        <title>Nitrification expanded: discovery, physiology and genomics of a nitrite-oxidizing bacterium from the phylum Chloroflexi.</title>
        <authorList>
            <person name="Sorokin D.Y."/>
            <person name="Lucker S."/>
            <person name="Vejmelkova D."/>
            <person name="Kostrikina N.A."/>
            <person name="Kleerebezem R."/>
            <person name="Rijpstra W.I."/>
            <person name="Damste J.S."/>
            <person name="Le Paslier D."/>
            <person name="Muyzer G."/>
            <person name="Wagner M."/>
            <person name="van Loosdrecht M.C."/>
            <person name="Daims H."/>
        </authorList>
    </citation>
    <scope>NUCLEOTIDE SEQUENCE [LARGE SCALE GENOMIC DNA]</scope>
    <source>
        <strain evidence="2">none</strain>
    </source>
</reference>
<organism evidence="1 2">
    <name type="scientific">Nitrolancea hollandica Lb</name>
    <dbReference type="NCBI Taxonomy" id="1129897"/>
    <lineage>
        <taxon>Bacteria</taxon>
        <taxon>Pseudomonadati</taxon>
        <taxon>Thermomicrobiota</taxon>
        <taxon>Thermomicrobia</taxon>
        <taxon>Sphaerobacterales</taxon>
        <taxon>Sphaerobacterineae</taxon>
        <taxon>Sphaerobacteraceae</taxon>
        <taxon>Nitrolancea</taxon>
    </lineage>
</organism>
<gene>
    <name evidence="1" type="ORF">NITHO_100008</name>
</gene>
<comment type="caution">
    <text evidence="1">The sequence shown here is derived from an EMBL/GenBank/DDBJ whole genome shotgun (WGS) entry which is preliminary data.</text>
</comment>
<dbReference type="AlphaFoldDB" id="I4EC80"/>
<protein>
    <submittedName>
        <fullName evidence="1">Uncharacterized protein</fullName>
    </submittedName>
</protein>
<dbReference type="OrthoDB" id="3688655at2"/>
<name>I4EC80_9BACT</name>
<sequence>MPIKGKSLGDCVDQLRSHLNRLLACTVTPTPLVVFSVPPRMHLTFRQAGQPTAVELHTKFGRMGLFLGQICESRLSEDQKHTLMTVAYTYSLRPLSASEPLFRWEYVRQPRADARWCRHHLQGPILLDFGEQQALLNDFHVPTGWVTIEEVLRFCIVDLGVRPLHDDWHDELMQSYQLFKTEFSVLGKA</sequence>
<keyword evidence="2" id="KW-1185">Reference proteome</keyword>
<dbReference type="EMBL" id="CAGS01000002">
    <property type="protein sequence ID" value="CCF82292.1"/>
    <property type="molecule type" value="Genomic_DNA"/>
</dbReference>
<accession>I4EC80</accession>
<evidence type="ECO:0000313" key="1">
    <source>
        <dbReference type="EMBL" id="CCF82292.1"/>
    </source>
</evidence>
<proteinExistence type="predicted"/>
<evidence type="ECO:0000313" key="2">
    <source>
        <dbReference type="Proteomes" id="UP000004221"/>
    </source>
</evidence>
<dbReference type="Proteomes" id="UP000004221">
    <property type="component" value="Unassembled WGS sequence"/>
</dbReference>
<dbReference type="RefSeq" id="WP_008474398.1">
    <property type="nucleotide sequence ID" value="NZ_CAGS01000002.1"/>
</dbReference>